<dbReference type="AlphaFoldDB" id="A0A165Q3P5"/>
<dbReference type="Pfam" id="PF14780">
    <property type="entry name" value="NEPRO_N"/>
    <property type="match status" value="1"/>
</dbReference>
<evidence type="ECO:0000259" key="2">
    <source>
        <dbReference type="Pfam" id="PF14780"/>
    </source>
</evidence>
<dbReference type="STRING" id="1314783.A0A165Q3P5"/>
<dbReference type="PANTHER" id="PTHR37792">
    <property type="entry name" value="RIBONUCLEASE MRP PROTEIN SUBUNIT RMP1"/>
    <property type="match status" value="1"/>
</dbReference>
<organism evidence="3 4">
    <name type="scientific">Daedalea quercina L-15889</name>
    <dbReference type="NCBI Taxonomy" id="1314783"/>
    <lineage>
        <taxon>Eukaryota</taxon>
        <taxon>Fungi</taxon>
        <taxon>Dikarya</taxon>
        <taxon>Basidiomycota</taxon>
        <taxon>Agaricomycotina</taxon>
        <taxon>Agaricomycetes</taxon>
        <taxon>Polyporales</taxon>
        <taxon>Fomitopsis</taxon>
    </lineage>
</organism>
<dbReference type="Proteomes" id="UP000076727">
    <property type="component" value="Unassembled WGS sequence"/>
</dbReference>
<proteinExistence type="predicted"/>
<dbReference type="InterPro" id="IPR047205">
    <property type="entry name" value="RMP1"/>
</dbReference>
<evidence type="ECO:0000256" key="1">
    <source>
        <dbReference type="SAM" id="MobiDB-lite"/>
    </source>
</evidence>
<keyword evidence="4" id="KW-1185">Reference proteome</keyword>
<feature type="region of interest" description="Disordered" evidence="1">
    <location>
        <begin position="316"/>
        <end position="346"/>
    </location>
</feature>
<dbReference type="GO" id="GO:0000172">
    <property type="term" value="C:ribonuclease MRP complex"/>
    <property type="evidence" value="ECO:0007669"/>
    <property type="project" value="InterPro"/>
</dbReference>
<reference evidence="3 4" key="1">
    <citation type="journal article" date="2016" name="Mol. Biol. Evol.">
        <title>Comparative Genomics of Early-Diverging Mushroom-Forming Fungi Provides Insights into the Origins of Lignocellulose Decay Capabilities.</title>
        <authorList>
            <person name="Nagy L.G."/>
            <person name="Riley R."/>
            <person name="Tritt A."/>
            <person name="Adam C."/>
            <person name="Daum C."/>
            <person name="Floudas D."/>
            <person name="Sun H."/>
            <person name="Yadav J.S."/>
            <person name="Pangilinan J."/>
            <person name="Larsson K.H."/>
            <person name="Matsuura K."/>
            <person name="Barry K."/>
            <person name="Labutti K."/>
            <person name="Kuo R."/>
            <person name="Ohm R.A."/>
            <person name="Bhattacharya S.S."/>
            <person name="Shirouzu T."/>
            <person name="Yoshinaga Y."/>
            <person name="Martin F.M."/>
            <person name="Grigoriev I.V."/>
            <person name="Hibbett D.S."/>
        </authorList>
    </citation>
    <scope>NUCLEOTIDE SEQUENCE [LARGE SCALE GENOMIC DNA]</scope>
    <source>
        <strain evidence="3 4">L-15889</strain>
    </source>
</reference>
<accession>A0A165Q3P5</accession>
<gene>
    <name evidence="3" type="ORF">DAEQUDRAFT_727148</name>
</gene>
<evidence type="ECO:0000313" key="3">
    <source>
        <dbReference type="EMBL" id="KZT68972.1"/>
    </source>
</evidence>
<dbReference type="InterPro" id="IPR027951">
    <property type="entry name" value="Nepro_N"/>
</dbReference>
<dbReference type="PANTHER" id="PTHR37792:SF1">
    <property type="entry name" value="RIBONUCLEASE MRP PROTEIN SUBUNIT RMP1"/>
    <property type="match status" value="1"/>
</dbReference>
<sequence>MAARRVVPPPPVAYLPKASLDSAAQSDINSVLKQLKTCTRRLQTALASHALEMQVLERLYYKGKNQHRTALFWRNVTEIRRYGERMAGMGLYGLAERMRISFWGEAALQNTKLLKGSWSHSPDAKTVMFVMRRCSDACSLLQKARDRLSAAYHSFTLVMQTAAFLPLVLTLVAITSRLDLLLVEVQSSMEVAQTACRRLLQILDPEMADDSRHVIDHDFPRPRERTSIKMQAATERNTPDGTLPLLVDEDVGSILVRRSTTSVARASPEPKQDIVLPDDVSLLREDLNMVPTAIVRPTNSARESHLSPTSNIVVQTPVKRKAEGDTQQKKAKKRKKRDEIDDIFGL</sequence>
<dbReference type="GO" id="GO:0042134">
    <property type="term" value="F:rRNA primary transcript binding"/>
    <property type="evidence" value="ECO:0007669"/>
    <property type="project" value="InterPro"/>
</dbReference>
<feature type="domain" description="Nucleolus and neural progenitor protein-like N-terminal" evidence="2">
    <location>
        <begin position="8"/>
        <end position="185"/>
    </location>
</feature>
<dbReference type="OrthoDB" id="114080at2759"/>
<dbReference type="GO" id="GO:0000466">
    <property type="term" value="P:maturation of 5.8S rRNA from tricistronic rRNA transcript (SSU-rRNA, 5.8S rRNA, LSU-rRNA)"/>
    <property type="evidence" value="ECO:0007669"/>
    <property type="project" value="TreeGrafter"/>
</dbReference>
<name>A0A165Q3P5_9APHY</name>
<evidence type="ECO:0000313" key="4">
    <source>
        <dbReference type="Proteomes" id="UP000076727"/>
    </source>
</evidence>
<dbReference type="GO" id="GO:0000294">
    <property type="term" value="P:nuclear-transcribed mRNA catabolic process, RNase MRP-dependent"/>
    <property type="evidence" value="ECO:0007669"/>
    <property type="project" value="TreeGrafter"/>
</dbReference>
<dbReference type="EMBL" id="KV429061">
    <property type="protein sequence ID" value="KZT68972.1"/>
    <property type="molecule type" value="Genomic_DNA"/>
</dbReference>
<protein>
    <recommendedName>
        <fullName evidence="2">Nucleolus and neural progenitor protein-like N-terminal domain-containing protein</fullName>
    </recommendedName>
</protein>